<gene>
    <name evidence="9" type="ORF">QN215_06340</name>
</gene>
<dbReference type="PANTHER" id="PTHR30572:SF9">
    <property type="entry name" value="ABC TRANSPORTER PERMEASE PROTEIN"/>
    <property type="match status" value="1"/>
</dbReference>
<feature type="transmembrane region" description="Helical" evidence="7">
    <location>
        <begin position="361"/>
        <end position="385"/>
    </location>
</feature>
<organism evidence="9">
    <name type="scientific">Bifidobacterium aquikefiricola</name>
    <dbReference type="NCBI Taxonomy" id="3059038"/>
    <lineage>
        <taxon>Bacteria</taxon>
        <taxon>Bacillati</taxon>
        <taxon>Actinomycetota</taxon>
        <taxon>Actinomycetes</taxon>
        <taxon>Bifidobacteriales</taxon>
        <taxon>Bifidobacteriaceae</taxon>
        <taxon>Bifidobacterium</taxon>
    </lineage>
</organism>
<keyword evidence="3 7" id="KW-0812">Transmembrane</keyword>
<feature type="compositionally biased region" description="Low complexity" evidence="6">
    <location>
        <begin position="130"/>
        <end position="153"/>
    </location>
</feature>
<protein>
    <submittedName>
        <fullName evidence="9">ABC transporter permease</fullName>
    </submittedName>
</protein>
<accession>A0AB39U527</accession>
<reference evidence="9" key="1">
    <citation type="submission" date="2023-07" db="EMBL/GenBank/DDBJ databases">
        <title>Bifidobacterium aquikefiriaerophilum sp. nov. and Bifidobacterium eccum sp. nov., isolated from water kefir.</title>
        <authorList>
            <person name="Breselge S."/>
            <person name="Bellassi P."/>
            <person name="Barcenilla C."/>
            <person name="Alvarez-Ordonez A."/>
            <person name="Morelli L."/>
            <person name="Cotter P.D."/>
        </authorList>
    </citation>
    <scope>NUCLEOTIDE SEQUENCE</scope>
    <source>
        <strain evidence="9">WK041_4_12</strain>
    </source>
</reference>
<keyword evidence="5 7" id="KW-0472">Membrane</keyword>
<dbReference type="GO" id="GO:0005886">
    <property type="term" value="C:plasma membrane"/>
    <property type="evidence" value="ECO:0007669"/>
    <property type="project" value="UniProtKB-SubCell"/>
</dbReference>
<evidence type="ECO:0000256" key="2">
    <source>
        <dbReference type="ARBA" id="ARBA00022475"/>
    </source>
</evidence>
<feature type="transmembrane region" description="Helical" evidence="7">
    <location>
        <begin position="523"/>
        <end position="545"/>
    </location>
</feature>
<proteinExistence type="predicted"/>
<dbReference type="GO" id="GO:0022857">
    <property type="term" value="F:transmembrane transporter activity"/>
    <property type="evidence" value="ECO:0007669"/>
    <property type="project" value="TreeGrafter"/>
</dbReference>
<keyword evidence="4 7" id="KW-1133">Transmembrane helix</keyword>
<evidence type="ECO:0000313" key="9">
    <source>
        <dbReference type="EMBL" id="XDS43899.1"/>
    </source>
</evidence>
<dbReference type="PANTHER" id="PTHR30572">
    <property type="entry name" value="MEMBRANE COMPONENT OF TRANSPORTER-RELATED"/>
    <property type="match status" value="1"/>
</dbReference>
<dbReference type="AlphaFoldDB" id="A0AB39U527"/>
<dbReference type="EMBL" id="CP129674">
    <property type="protein sequence ID" value="XDS43899.1"/>
    <property type="molecule type" value="Genomic_DNA"/>
</dbReference>
<feature type="region of interest" description="Disordered" evidence="6">
    <location>
        <begin position="454"/>
        <end position="497"/>
    </location>
</feature>
<dbReference type="RefSeq" id="WP_369343494.1">
    <property type="nucleotide sequence ID" value="NZ_CP129674.1"/>
</dbReference>
<dbReference type="InterPro" id="IPR003838">
    <property type="entry name" value="ABC3_permease_C"/>
</dbReference>
<comment type="subcellular location">
    <subcellularLocation>
        <location evidence="1">Cell membrane</location>
        <topology evidence="1">Multi-pass membrane protein</topology>
    </subcellularLocation>
</comment>
<feature type="transmembrane region" description="Helical" evidence="7">
    <location>
        <begin position="20"/>
        <end position="38"/>
    </location>
</feature>
<feature type="compositionally biased region" description="Low complexity" evidence="6">
    <location>
        <begin position="468"/>
        <end position="491"/>
    </location>
</feature>
<evidence type="ECO:0000259" key="8">
    <source>
        <dbReference type="Pfam" id="PF02687"/>
    </source>
</evidence>
<dbReference type="InterPro" id="IPR050250">
    <property type="entry name" value="Macrolide_Exporter_MacB"/>
</dbReference>
<keyword evidence="2" id="KW-1003">Cell membrane</keyword>
<evidence type="ECO:0000256" key="1">
    <source>
        <dbReference type="ARBA" id="ARBA00004651"/>
    </source>
</evidence>
<dbReference type="KEGG" id="baqk:QN215_06340"/>
<feature type="region of interest" description="Disordered" evidence="6">
    <location>
        <begin position="254"/>
        <end position="273"/>
    </location>
</feature>
<evidence type="ECO:0000256" key="6">
    <source>
        <dbReference type="SAM" id="MobiDB-lite"/>
    </source>
</evidence>
<feature type="domain" description="ABC3 transporter permease C-terminal" evidence="8">
    <location>
        <begin position="365"/>
        <end position="442"/>
    </location>
</feature>
<name>A0AB39U527_9BIFI</name>
<feature type="region of interest" description="Disordered" evidence="6">
    <location>
        <begin position="122"/>
        <end position="168"/>
    </location>
</feature>
<dbReference type="Pfam" id="PF02687">
    <property type="entry name" value="FtsX"/>
    <property type="match status" value="1"/>
</dbReference>
<evidence type="ECO:0000256" key="5">
    <source>
        <dbReference type="ARBA" id="ARBA00023136"/>
    </source>
</evidence>
<evidence type="ECO:0000256" key="7">
    <source>
        <dbReference type="SAM" id="Phobius"/>
    </source>
</evidence>
<sequence length="555" mass="57306">MFVFKNAWKSVVRNKGRNILIAIIVAIIAAAATIGLSIRQAADSARTTGLENTSVTAQISVNREKLIAAAQSSGSNSTRPDFSAIRTALTSKSLSLADYETYAKASTVPTSTYYTETSSVSKTDSFQPVSTTDTSSSSSSGSSSSTNSTQQGGTERDRGGMGGGFGAEETQTGDFKLVGFSSDTAVKHATNGTFTMTSGKVFGYTSASNNDVIISKPLADFNKVAVGDTISVTNPYDTAKTISLKVVGIYKNSTDTTSTNNGPQQSNSSDPSNAIYTSVSTLKALGLDTSSQVTTTDSSGTSTKSSAAQLSFSYVLGSKNDYTTFTKDVKKAGLSSDYTVSSADVEEYESSLLPLNNLAKFALTLLIVVLAVGGVVLIVLSLFNVRERKYEVGVLTAMGVKKAKVATQFAIELLIVTMIGLGLGAAAGAAASVPVSNQLLASQVSQQESQTASQEAQFGRGVNAGAPGSSTTGRSNSANGSGTGTSGRAAAPAQGTGNPFRTRAVNYISSINTTVSISVVGQLLLIGLGLTLISALVGVIFVMRYEPLQILADRS</sequence>
<evidence type="ECO:0000256" key="4">
    <source>
        <dbReference type="ARBA" id="ARBA00022989"/>
    </source>
</evidence>
<feature type="transmembrane region" description="Helical" evidence="7">
    <location>
        <begin position="405"/>
        <end position="430"/>
    </location>
</feature>
<evidence type="ECO:0000256" key="3">
    <source>
        <dbReference type="ARBA" id="ARBA00022692"/>
    </source>
</evidence>